<organism evidence="1 2">
    <name type="scientific">Phoxinus phoxinus</name>
    <name type="common">Eurasian minnow</name>
    <dbReference type="NCBI Taxonomy" id="58324"/>
    <lineage>
        <taxon>Eukaryota</taxon>
        <taxon>Metazoa</taxon>
        <taxon>Chordata</taxon>
        <taxon>Craniata</taxon>
        <taxon>Vertebrata</taxon>
        <taxon>Euteleostomi</taxon>
        <taxon>Actinopterygii</taxon>
        <taxon>Neopterygii</taxon>
        <taxon>Teleostei</taxon>
        <taxon>Ostariophysi</taxon>
        <taxon>Cypriniformes</taxon>
        <taxon>Leuciscidae</taxon>
        <taxon>Phoxininae</taxon>
        <taxon>Phoxinus</taxon>
    </lineage>
</organism>
<proteinExistence type="predicted"/>
<dbReference type="EMBL" id="JAYKXH010000013">
    <property type="protein sequence ID" value="KAK7148272.1"/>
    <property type="molecule type" value="Genomic_DNA"/>
</dbReference>
<reference evidence="1 2" key="1">
    <citation type="submission" date="2024-02" db="EMBL/GenBank/DDBJ databases">
        <title>Chromosome-level genome assembly of the Eurasian Minnow (Phoxinus phoxinus).</title>
        <authorList>
            <person name="Oriowo T.O."/>
            <person name="Martin S."/>
            <person name="Stange M."/>
            <person name="Chrysostomakis Y."/>
            <person name="Brown T."/>
            <person name="Winkler S."/>
            <person name="Kukowka S."/>
            <person name="Myers E.W."/>
            <person name="Bohne A."/>
        </authorList>
    </citation>
    <scope>NUCLEOTIDE SEQUENCE [LARGE SCALE GENOMIC DNA]</scope>
    <source>
        <strain evidence="1">ZFMK-TIS-60720</strain>
        <tissue evidence="1">Whole Organism</tissue>
    </source>
</reference>
<evidence type="ECO:0000313" key="2">
    <source>
        <dbReference type="Proteomes" id="UP001364617"/>
    </source>
</evidence>
<gene>
    <name evidence="1" type="ORF">R3I93_012565</name>
</gene>
<dbReference type="Proteomes" id="UP001364617">
    <property type="component" value="Unassembled WGS sequence"/>
</dbReference>
<dbReference type="AlphaFoldDB" id="A0AAN9H1T7"/>
<name>A0AAN9H1T7_9TELE</name>
<sequence length="143" mass="15368">MNMVKVWTYGTVISFSPPVVCHNLEISASCSKSRGGSRRARLAVTRFSNFLYPKTDFCQSTTSQSAPLGHYQVFACPSLASVACFSAALSLCARSESDRYGTQLIKQRCSPATSPAACSLLSQELPLTQLGLRCSSLSSQDLA</sequence>
<evidence type="ECO:0000313" key="1">
    <source>
        <dbReference type="EMBL" id="KAK7148272.1"/>
    </source>
</evidence>
<protein>
    <submittedName>
        <fullName evidence="1">Uncharacterized protein</fullName>
    </submittedName>
</protein>
<accession>A0AAN9H1T7</accession>
<keyword evidence="2" id="KW-1185">Reference proteome</keyword>
<comment type="caution">
    <text evidence="1">The sequence shown here is derived from an EMBL/GenBank/DDBJ whole genome shotgun (WGS) entry which is preliminary data.</text>
</comment>